<dbReference type="PRINTS" id="PR00080">
    <property type="entry name" value="SDRFAMILY"/>
</dbReference>
<dbReference type="NCBIfam" id="NF005559">
    <property type="entry name" value="PRK07231.1"/>
    <property type="match status" value="1"/>
</dbReference>
<dbReference type="GO" id="GO:0016616">
    <property type="term" value="F:oxidoreductase activity, acting on the CH-OH group of donors, NAD or NADP as acceptor"/>
    <property type="evidence" value="ECO:0007669"/>
    <property type="project" value="TreeGrafter"/>
</dbReference>
<dbReference type="SUPFAM" id="SSF51735">
    <property type="entry name" value="NAD(P)-binding Rossmann-fold domains"/>
    <property type="match status" value="1"/>
</dbReference>
<evidence type="ECO:0000256" key="1">
    <source>
        <dbReference type="ARBA" id="ARBA00006484"/>
    </source>
</evidence>
<proteinExistence type="inferred from homology"/>
<dbReference type="Gene3D" id="3.40.50.720">
    <property type="entry name" value="NAD(P)-binding Rossmann-like Domain"/>
    <property type="match status" value="1"/>
</dbReference>
<reference evidence="3" key="1">
    <citation type="submission" date="2018-05" db="EMBL/GenBank/DDBJ databases">
        <authorList>
            <person name="Lanie J.A."/>
            <person name="Ng W.-L."/>
            <person name="Kazmierczak K.M."/>
            <person name="Andrzejewski T.M."/>
            <person name="Davidsen T.M."/>
            <person name="Wayne K.J."/>
            <person name="Tettelin H."/>
            <person name="Glass J.I."/>
            <person name="Rusch D."/>
            <person name="Podicherti R."/>
            <person name="Tsui H.-C.T."/>
            <person name="Winkler M.E."/>
        </authorList>
    </citation>
    <scope>NUCLEOTIDE SEQUENCE</scope>
</reference>
<evidence type="ECO:0008006" key="4">
    <source>
        <dbReference type="Google" id="ProtNLM"/>
    </source>
</evidence>
<dbReference type="EMBL" id="UINC01019866">
    <property type="protein sequence ID" value="SVA83982.1"/>
    <property type="molecule type" value="Genomic_DNA"/>
</dbReference>
<dbReference type="CDD" id="cd05233">
    <property type="entry name" value="SDR_c"/>
    <property type="match status" value="1"/>
</dbReference>
<dbReference type="Pfam" id="PF13561">
    <property type="entry name" value="adh_short_C2"/>
    <property type="match status" value="1"/>
</dbReference>
<gene>
    <name evidence="3" type="ORF">METZ01_LOCUS136836</name>
</gene>
<protein>
    <recommendedName>
        <fullName evidence="4">SDR family oxidoreductase</fullName>
    </recommendedName>
</protein>
<organism evidence="3">
    <name type="scientific">marine metagenome</name>
    <dbReference type="NCBI Taxonomy" id="408172"/>
    <lineage>
        <taxon>unclassified sequences</taxon>
        <taxon>metagenomes</taxon>
        <taxon>ecological metagenomes</taxon>
    </lineage>
</organism>
<dbReference type="FunFam" id="3.40.50.720:FF:000084">
    <property type="entry name" value="Short-chain dehydrogenase reductase"/>
    <property type="match status" value="1"/>
</dbReference>
<comment type="similarity">
    <text evidence="1">Belongs to the short-chain dehydrogenases/reductases (SDR) family.</text>
</comment>
<name>A0A381Z530_9ZZZZ</name>
<keyword evidence="2" id="KW-0560">Oxidoreductase</keyword>
<sequence length="267" mass="28110">MLLKEKVIIVTGAGGGLGEGIARVCSREGAKVAVADIRGDAAENVSNDLDGESLAVHCDVADDEALDSLVQETLSAFGQINGLVNNAGVNFVKPFLDTTSADWDRVISVDLRAVFFLTQKVCQQMLAQTPVGGSIVNISSVHSHAAISGAGPYDAAKWGMVGMSKSMAIELASVNLRINAISPGLLNTQIWQDVLNAAPSQEECISYWKSNIPIGRPIEPEEIGELAAFLLSDRSAFITGSNIFADGGMSSQLVSKEPYESGLIEGN</sequence>
<evidence type="ECO:0000313" key="3">
    <source>
        <dbReference type="EMBL" id="SVA83982.1"/>
    </source>
</evidence>
<dbReference type="PANTHER" id="PTHR42760">
    <property type="entry name" value="SHORT-CHAIN DEHYDROGENASES/REDUCTASES FAMILY MEMBER"/>
    <property type="match status" value="1"/>
</dbReference>
<dbReference type="InterPro" id="IPR002347">
    <property type="entry name" value="SDR_fam"/>
</dbReference>
<dbReference type="AlphaFoldDB" id="A0A381Z530"/>
<accession>A0A381Z530</accession>
<dbReference type="InterPro" id="IPR036291">
    <property type="entry name" value="NAD(P)-bd_dom_sf"/>
</dbReference>
<dbReference type="PRINTS" id="PR00081">
    <property type="entry name" value="GDHRDH"/>
</dbReference>
<evidence type="ECO:0000256" key="2">
    <source>
        <dbReference type="ARBA" id="ARBA00023002"/>
    </source>
</evidence>
<dbReference type="PANTHER" id="PTHR42760:SF133">
    <property type="entry name" value="3-OXOACYL-[ACYL-CARRIER-PROTEIN] REDUCTASE"/>
    <property type="match status" value="1"/>
</dbReference>